<proteinExistence type="predicted"/>
<dbReference type="AlphaFoldDB" id="A0A8J2BTW6"/>
<dbReference type="EMBL" id="CAJNOB010000028">
    <property type="protein sequence ID" value="CAF0700230.1"/>
    <property type="molecule type" value="Genomic_DNA"/>
</dbReference>
<organism evidence="1 2">
    <name type="scientific">Candidatus Methylacidithermus pantelleriae</name>
    <dbReference type="NCBI Taxonomy" id="2744239"/>
    <lineage>
        <taxon>Bacteria</taxon>
        <taxon>Pseudomonadati</taxon>
        <taxon>Verrucomicrobiota</taxon>
        <taxon>Methylacidiphilae</taxon>
        <taxon>Methylacidiphilales</taxon>
        <taxon>Methylacidiphilaceae</taxon>
        <taxon>Candidatus Methylacidithermus</taxon>
    </lineage>
</organism>
<keyword evidence="2" id="KW-1185">Reference proteome</keyword>
<name>A0A8J2BTW6_9BACT</name>
<comment type="caution">
    <text evidence="1">The sequence shown here is derived from an EMBL/GenBank/DDBJ whole genome shotgun (WGS) entry which is preliminary data.</text>
</comment>
<evidence type="ECO:0000313" key="1">
    <source>
        <dbReference type="EMBL" id="CAF0700230.1"/>
    </source>
</evidence>
<evidence type="ECO:0000313" key="2">
    <source>
        <dbReference type="Proteomes" id="UP000663859"/>
    </source>
</evidence>
<accession>A0A8J2BTW6</accession>
<protein>
    <submittedName>
        <fullName evidence="1">Uncharacterized protein</fullName>
    </submittedName>
</protein>
<gene>
    <name evidence="1" type="ORF">MPNT_340011</name>
</gene>
<sequence>MEKPDPKRILTLYRAASDAERAGKKLCLSFLAIAYTLAGALRRLALQGAEVAEGLR</sequence>
<dbReference type="Proteomes" id="UP000663859">
    <property type="component" value="Unassembled WGS sequence"/>
</dbReference>
<dbReference type="RefSeq" id="WP_214096385.1">
    <property type="nucleotide sequence ID" value="NZ_CAJNOB010000028.1"/>
</dbReference>
<reference evidence="1" key="1">
    <citation type="submission" date="2021-02" db="EMBL/GenBank/DDBJ databases">
        <authorList>
            <person name="Cremers G."/>
            <person name="Picone N."/>
        </authorList>
    </citation>
    <scope>NUCLEOTIDE SEQUENCE</scope>
    <source>
        <strain evidence="1">PQ17</strain>
    </source>
</reference>